<evidence type="ECO:0000256" key="9">
    <source>
        <dbReference type="ARBA" id="ARBA00022691"/>
    </source>
</evidence>
<dbReference type="GO" id="GO:0030430">
    <property type="term" value="C:host cell cytoplasm"/>
    <property type="evidence" value="ECO:0007669"/>
    <property type="project" value="UniProtKB-SubCell"/>
</dbReference>
<dbReference type="PROSITE" id="PS51590">
    <property type="entry name" value="SAM_MT_MNV_L"/>
    <property type="match status" value="1"/>
</dbReference>
<dbReference type="KEGG" id="vg:31652864"/>
<evidence type="ECO:0000256" key="16">
    <source>
        <dbReference type="ARBA" id="ARBA00023042"/>
    </source>
</evidence>
<dbReference type="GO" id="GO:0016787">
    <property type="term" value="F:hydrolase activity"/>
    <property type="evidence" value="ECO:0007669"/>
    <property type="project" value="UniProtKB-KW"/>
</dbReference>
<feature type="domain" description="Mononegavirus-type SAM-dependent 2'-O-MTase" evidence="28">
    <location>
        <begin position="1663"/>
        <end position="1852"/>
    </location>
</feature>
<organism evidence="29 30">
    <name type="scientific">Tomato yellow mottle-associated virus</name>
    <dbReference type="NCBI Taxonomy" id="1967841"/>
    <lineage>
        <taxon>Viruses</taxon>
        <taxon>Riboviria</taxon>
        <taxon>Orthornavirae</taxon>
        <taxon>Negarnaviricota</taxon>
        <taxon>Haploviricotina</taxon>
        <taxon>Monjiviricetes</taxon>
        <taxon>Mononegavirales</taxon>
        <taxon>Rhabdoviridae</taxon>
        <taxon>Betarhabdovirinae</taxon>
        <taxon>Alphacytorhabdovirus</taxon>
        <taxon>Alphacytorhabdovirus lycopersici</taxon>
        <taxon>Cytorhabdovirus lycopersici</taxon>
    </lineage>
</organism>
<dbReference type="InterPro" id="IPR014023">
    <property type="entry name" value="Mononeg_RNA_pol_cat"/>
</dbReference>
<comment type="catalytic activity">
    <reaction evidence="24">
        <text>a 5'-end (5'-triphosphoguanosine)-adenylyl-adenylyl-cytidylyl-adenosine in mRNA + S-adenosyl-L-methionine = a 5'-end (5'-triphosphoguanosine)-(2'-O-methyladenylyl)-adenylyl-cytidylyl-adenosine in mRNA + S-adenosyl-L-homocysteine + H(+)</text>
        <dbReference type="Rhea" id="RHEA:65380"/>
        <dbReference type="Rhea" id="RHEA-COMP:16797"/>
        <dbReference type="Rhea" id="RHEA-COMP:16801"/>
        <dbReference type="ChEBI" id="CHEBI:15378"/>
        <dbReference type="ChEBI" id="CHEBI:57856"/>
        <dbReference type="ChEBI" id="CHEBI:59789"/>
        <dbReference type="ChEBI" id="CHEBI:156482"/>
        <dbReference type="ChEBI" id="CHEBI:156484"/>
    </reaction>
</comment>
<evidence type="ECO:0000256" key="11">
    <source>
        <dbReference type="ARBA" id="ARBA00022741"/>
    </source>
</evidence>
<dbReference type="GO" id="GO:0004482">
    <property type="term" value="F:mRNA 5'-cap (guanine-N7-)-methyltransferase activity"/>
    <property type="evidence" value="ECO:0007669"/>
    <property type="project" value="InterPro"/>
</dbReference>
<gene>
    <name evidence="29" type="primary">L</name>
</gene>
<evidence type="ECO:0000256" key="14">
    <source>
        <dbReference type="ARBA" id="ARBA00022844"/>
    </source>
</evidence>
<accession>A0A1U9W1D9</accession>
<comment type="subcellular location">
    <subcellularLocation>
        <location evidence="1">Host cytoplasm</location>
    </subcellularLocation>
    <subcellularLocation>
        <location evidence="2">Virion</location>
    </subcellularLocation>
</comment>
<dbReference type="Proteomes" id="UP000203647">
    <property type="component" value="Segment"/>
</dbReference>
<evidence type="ECO:0000256" key="3">
    <source>
        <dbReference type="ARBA" id="ARBA00012494"/>
    </source>
</evidence>
<name>A0A1U9W1D9_9RHAB</name>
<evidence type="ECO:0000256" key="2">
    <source>
        <dbReference type="ARBA" id="ARBA00004328"/>
    </source>
</evidence>
<evidence type="ECO:0000256" key="12">
    <source>
        <dbReference type="ARBA" id="ARBA00022801"/>
    </source>
</evidence>
<comment type="catalytic activity">
    <reaction evidence="20">
        <text>a 5'-end (5'-triphosphoguanosine)-(2'-O-methyladenylyl)-adenylyl-cytidylyl-adenosine in mRNA + S-adenosyl-L-methionine = a 5'-end (N(7)-methyl 5'-triphosphoguanosine)-(2'-O-methyladenylyl)-adenylyl-cytidylyl-adenosine in mRNA + S-adenosyl-L-homocysteine</text>
        <dbReference type="Rhea" id="RHEA:65440"/>
        <dbReference type="Rhea" id="RHEA-COMP:16798"/>
        <dbReference type="Rhea" id="RHEA-COMP:16801"/>
        <dbReference type="ChEBI" id="CHEBI:57856"/>
        <dbReference type="ChEBI" id="CHEBI:59789"/>
        <dbReference type="ChEBI" id="CHEBI:156482"/>
        <dbReference type="ChEBI" id="CHEBI:156483"/>
    </reaction>
</comment>
<evidence type="ECO:0000256" key="26">
    <source>
        <dbReference type="ARBA" id="ARBA00048548"/>
    </source>
</evidence>
<dbReference type="GO" id="GO:0044423">
    <property type="term" value="C:virion component"/>
    <property type="evidence" value="ECO:0007669"/>
    <property type="project" value="UniProtKB-KW"/>
</dbReference>
<dbReference type="GO" id="GO:0005524">
    <property type="term" value="F:ATP binding"/>
    <property type="evidence" value="ECO:0007669"/>
    <property type="project" value="UniProtKB-KW"/>
</dbReference>
<keyword evidence="5" id="KW-0696">RNA-directed RNA polymerase</keyword>
<comment type="catalytic activity">
    <reaction evidence="25">
        <text>a 5'-end (5'-triphosphoguanosine)-adenylyl-adenylyl-cytidylyl-adenosine in mRNA + 2 S-adenosyl-L-methionine = a 5'-end (N(7)-methyl 5'-triphosphoguanosine)-(2'-O-methyladenylyl)-adenylyl-cytidylyl-adenosine in mRNA + 2 S-adenosyl-L-homocysteine + H(+)</text>
        <dbReference type="Rhea" id="RHEA:65376"/>
        <dbReference type="Rhea" id="RHEA-COMP:16797"/>
        <dbReference type="Rhea" id="RHEA-COMP:16798"/>
        <dbReference type="ChEBI" id="CHEBI:15378"/>
        <dbReference type="ChEBI" id="CHEBI:57856"/>
        <dbReference type="ChEBI" id="CHEBI:59789"/>
        <dbReference type="ChEBI" id="CHEBI:156483"/>
        <dbReference type="ChEBI" id="CHEBI:156484"/>
        <dbReference type="EC" id="2.1.1.375"/>
    </reaction>
</comment>
<evidence type="ECO:0000256" key="7">
    <source>
        <dbReference type="ARBA" id="ARBA00022664"/>
    </source>
</evidence>
<keyword evidence="12" id="KW-0378">Hydrolase</keyword>
<evidence type="ECO:0000256" key="23">
    <source>
        <dbReference type="ARBA" id="ARBA00031012"/>
    </source>
</evidence>
<keyword evidence="10" id="KW-0548">Nucleotidyltransferase</keyword>
<evidence type="ECO:0000313" key="30">
    <source>
        <dbReference type="Proteomes" id="UP000203647"/>
    </source>
</evidence>
<evidence type="ECO:0000256" key="6">
    <source>
        <dbReference type="ARBA" id="ARBA00022603"/>
    </source>
</evidence>
<keyword evidence="17" id="KW-1035">Host cytoplasm</keyword>
<evidence type="ECO:0000256" key="20">
    <source>
        <dbReference type="ARBA" id="ARBA00024499"/>
    </source>
</evidence>
<evidence type="ECO:0000259" key="27">
    <source>
        <dbReference type="PROSITE" id="PS50526"/>
    </source>
</evidence>
<dbReference type="GeneID" id="31652864"/>
<proteinExistence type="predicted"/>
<evidence type="ECO:0000256" key="21">
    <source>
        <dbReference type="ARBA" id="ARBA00026099"/>
    </source>
</evidence>
<dbReference type="Pfam" id="PF00946">
    <property type="entry name" value="Mononeg_RNA_pol"/>
    <property type="match status" value="1"/>
</dbReference>
<keyword evidence="30" id="KW-1185">Reference proteome</keyword>
<evidence type="ECO:0000256" key="19">
    <source>
        <dbReference type="ARBA" id="ARBA00024494"/>
    </source>
</evidence>
<dbReference type="PROSITE" id="PS50526">
    <property type="entry name" value="RDRP_SSRNA_NEG_NONSEG"/>
    <property type="match status" value="1"/>
</dbReference>
<dbReference type="SMR" id="A0A1U9W1D9"/>
<evidence type="ECO:0000256" key="24">
    <source>
        <dbReference type="ARBA" id="ARBA00047332"/>
    </source>
</evidence>
<dbReference type="EC" id="2.1.1.375" evidence="21"/>
<evidence type="ECO:0000256" key="25">
    <source>
        <dbReference type="ARBA" id="ARBA00047370"/>
    </source>
</evidence>
<keyword evidence="8" id="KW-0808">Transferase</keyword>
<keyword evidence="11" id="KW-0547">Nucleotide-binding</keyword>
<keyword evidence="7" id="KW-0507">mRNA processing</keyword>
<keyword evidence="9" id="KW-0949">S-adenosyl-L-methionine</keyword>
<protein>
    <recommendedName>
        <fullName evidence="23">Replicase</fullName>
        <ecNumber evidence="21">2.1.1.375</ecNumber>
        <ecNumber evidence="3">2.7.7.48</ecNumber>
        <ecNumber evidence="4">2.7.7.88</ecNumber>
    </recommendedName>
    <alternativeName>
        <fullName evidence="22">Transcriptase</fullName>
    </alternativeName>
</protein>
<evidence type="ECO:0000256" key="10">
    <source>
        <dbReference type="ARBA" id="ARBA00022695"/>
    </source>
</evidence>
<dbReference type="RefSeq" id="YP_009352236.1">
    <property type="nucleotide sequence ID" value="NC_034240.1"/>
</dbReference>
<evidence type="ECO:0000259" key="28">
    <source>
        <dbReference type="PROSITE" id="PS51590"/>
    </source>
</evidence>
<evidence type="ECO:0000256" key="18">
    <source>
        <dbReference type="ARBA" id="ARBA00023268"/>
    </source>
</evidence>
<keyword evidence="15" id="KW-0693">Viral RNA replication</keyword>
<evidence type="ECO:0000256" key="4">
    <source>
        <dbReference type="ARBA" id="ARBA00012582"/>
    </source>
</evidence>
<dbReference type="Pfam" id="PF14318">
    <property type="entry name" value="Mononeg_mRNAcap"/>
    <property type="match status" value="1"/>
</dbReference>
<evidence type="ECO:0000256" key="17">
    <source>
        <dbReference type="ARBA" id="ARBA00023200"/>
    </source>
</evidence>
<keyword evidence="18" id="KW-0511">Multifunctional enzyme</keyword>
<reference evidence="29 30" key="1">
    <citation type="journal article" date="2017" name="J. Virol.">
        <title>Diversity, distribution, and evolution of tomato viruses in China uncovered by small RNA sequencing.</title>
        <authorList>
            <person name="Xu C."/>
            <person name="Sun X."/>
            <person name="Taylor A."/>
            <person name="Jiao C."/>
            <person name="Xu Y."/>
            <person name="Cai X."/>
            <person name="Wang X."/>
            <person name="Ge C."/>
            <person name="Pan G."/>
            <person name="Wang Q."/>
            <person name="Fei Z."/>
            <person name="Wang Q."/>
        </authorList>
    </citation>
    <scope>NUCLEOTIDE SEQUENCE [LARGE SCALE GENOMIC DNA]</scope>
</reference>
<evidence type="ECO:0000256" key="13">
    <source>
        <dbReference type="ARBA" id="ARBA00022840"/>
    </source>
</evidence>
<sequence length="2085" mass="239100">MDFISKLMDDTEGLAQSISETPLADYHLRNPLKRLEWWDKQFVPSRQHKDRLRIRQSYPRAEPLKDPSSLHRMTHHIIPSMDSNKFSEALGDMVYRLRMDNGILPCGSRLPIKSVMRAASSMPKRYWDGMRYWNKVLYYLNAFASNRRCPDGSSDVPAVLSLLGEGNKLLVYRSCVLLITEEMKYGAVLDGDWIRMISDLYTQRWLVRTSASIGRAVNPYHYPSDEVIEKIYHWGDQVLTDLGNEGFAVIKVFESLIIGYLQCKGVNELVPSDRFLRNTLKDLRMSSTTHSEYASRLLEIMSRVENKHHIIQIYGLHRSWGHPTVDSEAGMMKLMNIGKKNIIKDDTLSLNAGRMFKLLFSKEYRAKYGAYPKIHDSGTLLATELEQNDPSATSKRLHDLKEWDRIKFRQAYKLPETFNLSMIVADKAISPTRSELVDCIRRKGTVMDSDLRRGVKRWLNDKSLDPIAFLQQVNDGLFPKDHLIIGLTPKERELNRVPRMFSLMSHLLRVYVVVTEQLLSDHILEMFPQITMTDSLLDLTRKMYNTVRNQSSLKKRHNKEKGWASKTVCISLDFEKWNGHMRKSMTSGVFTAIGDLFGLSELFNVTYDLFSESYYYLADGSYVPSIDDDGNLVVDEPKSFINHQGGMEGLRQKGWTLYTVCGLEVILSKYDCEYRIMGMGDNQVLQITVYSNIVDESGKATAEGLLQMSGILDDIFKDLVRSFTESGLPLKPLETWMSEDLYLYGKVPIWKGVPLTMDLKKLMRTFPMSNEGVMTLENALSTVSSNAMAATQASPCIWTAYCIYVLMTSLCIDDFLDYHPILGDSLYKTLDKDKHWVLRSHRFSAIRYQLPKESWTMTRHSLRRAISIIPKSLSGYCGANIYEMMVRGFSDRLSRDLSYLNNIVNGGNTSGETATLINNWINPLYMPECNYSMLLEDVYAVNLLSPRSPLSGVRQVVQRYLNSGMKIENPEFMQLVRAKNDQDCRYLAECLCEGRELHIRLLHDVYDATIYGYVDSILSKVTKTTTIQKLAIQSDSVKVFDTIMKDERNYFAFFVWRCFQSGTPFETRCATTQCKLMREQGWKKIIRGVTTPFPLSYMQETNCSTATGCDCADGFISVHYPDKQMPNESWCSDIGGNPPYLGSMTKEKVVVGTGGKIYSAEPLIRRPIRLLRTINWFVPQHSSMAKIIEACVSSVTDMETSKFKGMEEGTAGSEAHRYQDSSTFRGALSSSNYLYSTRCHISTDSLVRYSKGAENTDFHYQATFCVILELSNMYLSNKIRGEEVVARFKHFRQCCYECIHPIEEDFVDLSSEKALSVIPSFKDNPYLYTPSSRIRVLERISPLYELSDRELSHEDYDNISGRRKAVLLHRSICDRIIKDIVTGQKSETHVSVGLTSVKAYERTMYFKLDPRIMVDTVMMELRRVSKWTVLRSHPERTDASDNEIERVMIDILNSADTHGFLGLAMFFCWEETSLAYSRIYPEVVPPATNPISVFSACESVRTSMISLVSKRIVTGLKRSEIILHDEQNEKLIYKFLILDDLEKATRCKACISMIERSELSDVWRTLSFYSCHYGHKMSDWMKKSPWIKSYVTVERLRKDCDNISNERAADRIRLNSSTKKFNFNITLLSSDTLRIRPESNDKAIPPEIVSDVRSGFTVYHLATVMSMPTSTSYKMQDIIGGCGIQILGRKCLCIGDGLGTSSTVLSALGAESVTSSTMLEPDEAIPHAYSHNVLPVPQFYGIGNIDATKAANRHNDVRNQAWSSDWAEELRSCDVLYSDAEVVNPDDHESRFELVKKIALSGRRPVTVIKDYIWSAEELSNKIGIMWASRARRWELITTRFRSHNYPEVWWVLHDAVSPTSDTILYPIPNKVQCLWIGIERALKSHEYSISGEDNALISSLHDRQMLYKMISRVRAWAVFDLIGSLLPKNGSYTSLYYYILKTKRPFSIKASESSSHKLYKSDYLELRGKLFAIAVSMMADVNDRLSMINRSHHWSLIWKKYSDKWDVSLEEKEEINEPPCDVIKYVPALNLMMKEHGLLFKNCSNKVEFRCTRSREELCFPITSLSERLRREAPRKRRTDKITT</sequence>
<keyword evidence="6" id="KW-0489">Methyltransferase</keyword>
<dbReference type="InterPro" id="IPR025786">
    <property type="entry name" value="Mononega_L_MeTrfase"/>
</dbReference>
<evidence type="ECO:0000256" key="1">
    <source>
        <dbReference type="ARBA" id="ARBA00004192"/>
    </source>
</evidence>
<evidence type="ECO:0000256" key="22">
    <source>
        <dbReference type="ARBA" id="ARBA00030436"/>
    </source>
</evidence>
<comment type="catalytic activity">
    <reaction evidence="19">
        <text>a 5'-end triphospho-adenylyl-adenylyl-cytidylyl-adenosine in mRNA + GDP + H(+) = a 5'-end (5'-triphosphoguanosine)-adenylyl-adenylyl-cytidylyl-adenosine in mRNA + diphosphate</text>
        <dbReference type="Rhea" id="RHEA:65436"/>
        <dbReference type="Rhea" id="RHEA-COMP:16797"/>
        <dbReference type="Rhea" id="RHEA-COMP:16799"/>
        <dbReference type="ChEBI" id="CHEBI:15378"/>
        <dbReference type="ChEBI" id="CHEBI:33019"/>
        <dbReference type="ChEBI" id="CHEBI:58189"/>
        <dbReference type="ChEBI" id="CHEBI:156484"/>
        <dbReference type="ChEBI" id="CHEBI:156503"/>
        <dbReference type="EC" id="2.7.7.88"/>
    </reaction>
</comment>
<evidence type="ECO:0000256" key="8">
    <source>
        <dbReference type="ARBA" id="ARBA00022679"/>
    </source>
</evidence>
<keyword evidence="14" id="KW-0946">Virion</keyword>
<dbReference type="EC" id="2.7.7.48" evidence="3"/>
<keyword evidence="16" id="KW-0506">mRNA capping</keyword>
<feature type="domain" description="RdRp catalytic" evidence="27">
    <location>
        <begin position="566"/>
        <end position="752"/>
    </location>
</feature>
<evidence type="ECO:0000313" key="29">
    <source>
        <dbReference type="EMBL" id="AQY17505.1"/>
    </source>
</evidence>
<comment type="catalytic activity">
    <reaction evidence="26">
        <text>GTP + H2O = GDP + phosphate + H(+)</text>
        <dbReference type="Rhea" id="RHEA:19669"/>
        <dbReference type="ChEBI" id="CHEBI:15377"/>
        <dbReference type="ChEBI" id="CHEBI:15378"/>
        <dbReference type="ChEBI" id="CHEBI:37565"/>
        <dbReference type="ChEBI" id="CHEBI:43474"/>
        <dbReference type="ChEBI" id="CHEBI:58189"/>
    </reaction>
</comment>
<dbReference type="EMBL" id="KY075646">
    <property type="protein sequence ID" value="AQY17505.1"/>
    <property type="molecule type" value="Genomic_RNA"/>
</dbReference>
<evidence type="ECO:0000256" key="15">
    <source>
        <dbReference type="ARBA" id="ARBA00022953"/>
    </source>
</evidence>
<keyword evidence="13" id="KW-0067">ATP-binding</keyword>
<dbReference type="EC" id="2.7.7.88" evidence="4"/>
<dbReference type="GO" id="GO:0003968">
    <property type="term" value="F:RNA-directed RNA polymerase activity"/>
    <property type="evidence" value="ECO:0007669"/>
    <property type="project" value="UniProtKB-KW"/>
</dbReference>
<evidence type="ECO:0000256" key="5">
    <source>
        <dbReference type="ARBA" id="ARBA00022484"/>
    </source>
</evidence>
<dbReference type="InterPro" id="IPR026890">
    <property type="entry name" value="Mononeg_mRNAcap"/>
</dbReference>